<feature type="domain" description="Mechanosensitive ion channel transmembrane helices 2/3" evidence="11">
    <location>
        <begin position="498"/>
        <end position="538"/>
    </location>
</feature>
<dbReference type="InterPro" id="IPR045276">
    <property type="entry name" value="YbiO_bact"/>
</dbReference>
<evidence type="ECO:0000256" key="4">
    <source>
        <dbReference type="ARBA" id="ARBA00022692"/>
    </source>
</evidence>
<dbReference type="PANTHER" id="PTHR30460:SF0">
    <property type="entry name" value="MODERATE CONDUCTANCE MECHANOSENSITIVE CHANNEL YBIO"/>
    <property type="match status" value="1"/>
</dbReference>
<keyword evidence="3" id="KW-1003">Cell membrane</keyword>
<feature type="transmembrane region" description="Helical" evidence="7">
    <location>
        <begin position="333"/>
        <end position="353"/>
    </location>
</feature>
<dbReference type="Gene3D" id="3.30.70.100">
    <property type="match status" value="1"/>
</dbReference>
<dbReference type="InterPro" id="IPR010920">
    <property type="entry name" value="LSM_dom_sf"/>
</dbReference>
<reference evidence="12" key="1">
    <citation type="submission" date="2021-02" db="EMBL/GenBank/DDBJ databases">
        <title>Thiocyanate and organic carbon inputs drive convergent selection for specific autotrophic Afipia and Thiobacillus strains within complex microbiomes.</title>
        <authorList>
            <person name="Huddy R.J."/>
            <person name="Sachdeva R."/>
            <person name="Kadzinga F."/>
            <person name="Kantor R.S."/>
            <person name="Harrison S.T.L."/>
            <person name="Banfield J.F."/>
        </authorList>
    </citation>
    <scope>NUCLEOTIDE SEQUENCE</scope>
    <source>
        <strain evidence="12">SCN18_10_11_15_R4_P_38_20</strain>
    </source>
</reference>
<dbReference type="InterPro" id="IPR006685">
    <property type="entry name" value="MscS_channel_2nd"/>
</dbReference>
<evidence type="ECO:0000256" key="8">
    <source>
        <dbReference type="SAM" id="SignalP"/>
    </source>
</evidence>
<dbReference type="GO" id="GO:0008381">
    <property type="term" value="F:mechanosensitive monoatomic ion channel activity"/>
    <property type="evidence" value="ECO:0007669"/>
    <property type="project" value="InterPro"/>
</dbReference>
<feature type="transmembrane region" description="Helical" evidence="7">
    <location>
        <begin position="519"/>
        <end position="536"/>
    </location>
</feature>
<dbReference type="InterPro" id="IPR023408">
    <property type="entry name" value="MscS_beta-dom_sf"/>
</dbReference>
<evidence type="ECO:0000256" key="3">
    <source>
        <dbReference type="ARBA" id="ARBA00022475"/>
    </source>
</evidence>
<evidence type="ECO:0000313" key="12">
    <source>
        <dbReference type="EMBL" id="MBN9413468.1"/>
    </source>
</evidence>
<dbReference type="PANTHER" id="PTHR30460">
    <property type="entry name" value="MODERATE CONDUCTANCE MECHANOSENSITIVE CHANNEL YBIO"/>
    <property type="match status" value="1"/>
</dbReference>
<feature type="signal peptide" evidence="8">
    <location>
        <begin position="1"/>
        <end position="26"/>
    </location>
</feature>
<feature type="domain" description="Mechanosensitive ion channel MscS C-terminal" evidence="10">
    <location>
        <begin position="611"/>
        <end position="698"/>
    </location>
</feature>
<feature type="transmembrane region" description="Helical" evidence="7">
    <location>
        <begin position="209"/>
        <end position="233"/>
    </location>
</feature>
<dbReference type="Pfam" id="PF21082">
    <property type="entry name" value="MS_channel_3rd"/>
    <property type="match status" value="1"/>
</dbReference>
<comment type="caution">
    <text evidence="12">The sequence shown here is derived from an EMBL/GenBank/DDBJ whole genome shotgun (WGS) entry which is preliminary data.</text>
</comment>
<accession>A0A8J7PMT3</accession>
<dbReference type="InterPro" id="IPR011014">
    <property type="entry name" value="MscS_channel_TM-2"/>
</dbReference>
<feature type="transmembrane region" description="Helical" evidence="7">
    <location>
        <begin position="404"/>
        <end position="426"/>
    </location>
</feature>
<evidence type="ECO:0000259" key="11">
    <source>
        <dbReference type="Pfam" id="PF21088"/>
    </source>
</evidence>
<dbReference type="Gene3D" id="1.10.287.1260">
    <property type="match status" value="1"/>
</dbReference>
<evidence type="ECO:0000256" key="1">
    <source>
        <dbReference type="ARBA" id="ARBA00004651"/>
    </source>
</evidence>
<dbReference type="InterPro" id="IPR011066">
    <property type="entry name" value="MscS_channel_C_sf"/>
</dbReference>
<dbReference type="Proteomes" id="UP000664414">
    <property type="component" value="Unassembled WGS sequence"/>
</dbReference>
<evidence type="ECO:0000256" key="7">
    <source>
        <dbReference type="SAM" id="Phobius"/>
    </source>
</evidence>
<sequence>MKKLFNTFFGLTFFCLILSSFSSVQADISDFENLKPDQKPKDLETDALEKLLKTLESKSARKEFISQLRTMIAAKTKAESEPAPLALSKISEIIHSISEKIIEFLSECEKTFAEILALFNDSSYRSEFIYAIKDIFLILGLGIIINRSIRWMGYYAYKHLNNSSHFTKLSNKKIRIIQRIISGFAIISMTIAMFTFASNSSLKGMMVPITFLLMISLVSYESSLFLFQLIFSPKWKELRLIKINDSTALLSYRYLRLVTFLMVVGITLSELILLLKGPTIFYSFVIKSMLFIACFKTLWFIYVMRNRVSQWLLRQEQSVNRQKPFSSTVARSWHVWASLYVCLFGITTFFQRINNVKTVAFSFIGTAFLITISYVLVLKIPKFVRTFMGHVTHHLPHIAPRKGFYTIFFSLLISLSIIFSLLFLSLEIWDLEVFDFFSEIEGLPSAFLNILLIFILSIFVWETNEYIIDRLFNRSAKHQRGTAKKQRLLTIKPLVQNTTRFILFALVALIIFAELNLDITPLLAGVGVIGIAFSFGSQSLVKDIITGIFILVEDTINVGDIVQIDGQNGNVEAISLRTVRLRDSEGNLHTIPFSGITKITNMSKNFSYYLFQIGISYSENIDRAFEAMKEVDLELRQDARYDAMILEPLEIMGVDKFTETGVILQARIKTLPDKSRWIVGREFNRRLKINFNRQKIEFAYEQKVYKLILSPEIPLISKS</sequence>
<dbReference type="InterPro" id="IPR049142">
    <property type="entry name" value="MS_channel_1st"/>
</dbReference>
<dbReference type="GO" id="GO:0005886">
    <property type="term" value="C:plasma membrane"/>
    <property type="evidence" value="ECO:0007669"/>
    <property type="project" value="UniProtKB-SubCell"/>
</dbReference>
<comment type="similarity">
    <text evidence="2">Belongs to the MscS (TC 1.A.23) family.</text>
</comment>
<comment type="subcellular location">
    <subcellularLocation>
        <location evidence="1">Cell membrane</location>
        <topology evidence="1">Multi-pass membrane protein</topology>
    </subcellularLocation>
</comment>
<dbReference type="Gene3D" id="2.30.30.60">
    <property type="match status" value="1"/>
</dbReference>
<feature type="transmembrane region" description="Helical" evidence="7">
    <location>
        <begin position="128"/>
        <end position="145"/>
    </location>
</feature>
<evidence type="ECO:0000259" key="9">
    <source>
        <dbReference type="Pfam" id="PF00924"/>
    </source>
</evidence>
<keyword evidence="4 7" id="KW-0812">Transmembrane</keyword>
<gene>
    <name evidence="12" type="ORF">J0H12_06070</name>
</gene>
<feature type="transmembrane region" description="Helical" evidence="7">
    <location>
        <begin position="254"/>
        <end position="274"/>
    </location>
</feature>
<feature type="transmembrane region" description="Helical" evidence="7">
    <location>
        <begin position="280"/>
        <end position="304"/>
    </location>
</feature>
<keyword evidence="6 7" id="KW-0472">Membrane</keyword>
<organism evidence="12 13">
    <name type="scientific">Candidatus Paracaedimonas acanthamoebae</name>
    <dbReference type="NCBI Taxonomy" id="244581"/>
    <lineage>
        <taxon>Bacteria</taxon>
        <taxon>Pseudomonadati</taxon>
        <taxon>Pseudomonadota</taxon>
        <taxon>Alphaproteobacteria</taxon>
        <taxon>Holosporales</taxon>
        <taxon>Caedimonadaceae</taxon>
        <taxon>Candidatus Paracaedimonas</taxon>
    </lineage>
</organism>
<feature type="transmembrane region" description="Helical" evidence="7">
    <location>
        <begin position="489"/>
        <end position="513"/>
    </location>
</feature>
<keyword evidence="5 7" id="KW-1133">Transmembrane helix</keyword>
<evidence type="ECO:0000313" key="13">
    <source>
        <dbReference type="Proteomes" id="UP000664414"/>
    </source>
</evidence>
<name>A0A8J7PMT3_9PROT</name>
<evidence type="ECO:0000256" key="5">
    <source>
        <dbReference type="ARBA" id="ARBA00022989"/>
    </source>
</evidence>
<protein>
    <submittedName>
        <fullName evidence="12">Mechanosensitive ion channel</fullName>
    </submittedName>
</protein>
<feature type="transmembrane region" description="Helical" evidence="7">
    <location>
        <begin position="176"/>
        <end position="197"/>
    </location>
</feature>
<proteinExistence type="inferred from homology"/>
<evidence type="ECO:0000256" key="6">
    <source>
        <dbReference type="ARBA" id="ARBA00023136"/>
    </source>
</evidence>
<evidence type="ECO:0000259" key="10">
    <source>
        <dbReference type="Pfam" id="PF21082"/>
    </source>
</evidence>
<feature type="domain" description="Mechanosensitive ion channel MscS" evidence="9">
    <location>
        <begin position="540"/>
        <end position="604"/>
    </location>
</feature>
<evidence type="ECO:0000256" key="2">
    <source>
        <dbReference type="ARBA" id="ARBA00008017"/>
    </source>
</evidence>
<dbReference type="EMBL" id="JAFKGL010000025">
    <property type="protein sequence ID" value="MBN9413468.1"/>
    <property type="molecule type" value="Genomic_DNA"/>
</dbReference>
<dbReference type="InterPro" id="IPR049278">
    <property type="entry name" value="MS_channel_C"/>
</dbReference>
<feature type="transmembrane region" description="Helical" evidence="7">
    <location>
        <begin position="359"/>
        <end position="378"/>
    </location>
</feature>
<dbReference type="SUPFAM" id="SSF50182">
    <property type="entry name" value="Sm-like ribonucleoproteins"/>
    <property type="match status" value="1"/>
</dbReference>
<dbReference type="SUPFAM" id="SSF82861">
    <property type="entry name" value="Mechanosensitive channel protein MscS (YggB), transmembrane region"/>
    <property type="match status" value="1"/>
</dbReference>
<feature type="transmembrane region" description="Helical" evidence="7">
    <location>
        <begin position="446"/>
        <end position="468"/>
    </location>
</feature>
<dbReference type="Pfam" id="PF00924">
    <property type="entry name" value="MS_channel_2nd"/>
    <property type="match status" value="1"/>
</dbReference>
<dbReference type="Pfam" id="PF21088">
    <property type="entry name" value="MS_channel_1st"/>
    <property type="match status" value="1"/>
</dbReference>
<keyword evidence="8" id="KW-0732">Signal</keyword>
<feature type="chain" id="PRO_5035221092" evidence="8">
    <location>
        <begin position="27"/>
        <end position="719"/>
    </location>
</feature>
<dbReference type="SUPFAM" id="SSF82689">
    <property type="entry name" value="Mechanosensitive channel protein MscS (YggB), C-terminal domain"/>
    <property type="match status" value="1"/>
</dbReference>
<dbReference type="AlphaFoldDB" id="A0A8J7PMT3"/>